<comment type="similarity">
    <text evidence="5">Belongs to the mandelate racemase/muconate lactonizing enzyme family. GaD subfamily.</text>
</comment>
<feature type="domain" description="Mandelate racemase/muconate lactonizing enzyme C-terminal" evidence="7">
    <location>
        <begin position="141"/>
        <end position="246"/>
    </location>
</feature>
<dbReference type="SFLD" id="SFLDS00001">
    <property type="entry name" value="Enolase"/>
    <property type="match status" value="1"/>
</dbReference>
<dbReference type="PANTHER" id="PTHR48080:SF2">
    <property type="entry name" value="D-GALACTONATE DEHYDRATASE"/>
    <property type="match status" value="1"/>
</dbReference>
<keyword evidence="1" id="KW-0479">Metal-binding</keyword>
<accession>A8M9P7</accession>
<dbReference type="Gene3D" id="3.30.390.10">
    <property type="entry name" value="Enolase-like, N-terminal domain"/>
    <property type="match status" value="1"/>
</dbReference>
<protein>
    <recommendedName>
        <fullName evidence="6">gluconate dehydratase</fullName>
        <ecNumber evidence="6">4.2.1.39</ecNumber>
    </recommendedName>
</protein>
<dbReference type="InterPro" id="IPR013342">
    <property type="entry name" value="Mandelate_racemase_C"/>
</dbReference>
<reference evidence="8 9" key="1">
    <citation type="submission" date="2007-10" db="EMBL/GenBank/DDBJ databases">
        <title>Complete sequence of Caldivirga maquilingensis IC-167.</title>
        <authorList>
            <consortium name="US DOE Joint Genome Institute"/>
            <person name="Copeland A."/>
            <person name="Lucas S."/>
            <person name="Lapidus A."/>
            <person name="Barry K."/>
            <person name="Glavina del Rio T."/>
            <person name="Dalin E."/>
            <person name="Tice H."/>
            <person name="Pitluck S."/>
            <person name="Saunders E."/>
            <person name="Brettin T."/>
            <person name="Bruce D."/>
            <person name="Detter J.C."/>
            <person name="Han C."/>
            <person name="Schmutz J."/>
            <person name="Larimer F."/>
            <person name="Land M."/>
            <person name="Hauser L."/>
            <person name="Kyrpides N."/>
            <person name="Ivanova N."/>
            <person name="Biddle J.F."/>
            <person name="Zhang Z."/>
            <person name="Fitz-Gibbon S.T."/>
            <person name="Lowe T.M."/>
            <person name="Saltikov C."/>
            <person name="House C.H."/>
            <person name="Richardson P."/>
        </authorList>
    </citation>
    <scope>NUCLEOTIDE SEQUENCE [LARGE SCALE GENOMIC DNA]</scope>
    <source>
        <strain evidence="9">ATCC 700844 / DSM 13496 / JCM 10307 / IC-167</strain>
    </source>
</reference>
<evidence type="ECO:0000256" key="6">
    <source>
        <dbReference type="ARBA" id="ARBA00066770"/>
    </source>
</evidence>
<evidence type="ECO:0000313" key="9">
    <source>
        <dbReference type="Proteomes" id="UP000001137"/>
    </source>
</evidence>
<dbReference type="InterPro" id="IPR034593">
    <property type="entry name" value="DgoD-like"/>
</dbReference>
<dbReference type="SFLD" id="SFLDG00179">
    <property type="entry name" value="mandelate_racemase"/>
    <property type="match status" value="1"/>
</dbReference>
<dbReference type="Pfam" id="PF13378">
    <property type="entry name" value="MR_MLE_C"/>
    <property type="match status" value="1"/>
</dbReference>
<dbReference type="EMBL" id="CP000852">
    <property type="protein sequence ID" value="ABW00928.1"/>
    <property type="molecule type" value="Genomic_DNA"/>
</dbReference>
<dbReference type="STRING" id="397948.Cmaq_0074"/>
<dbReference type="OrthoDB" id="42605at2157"/>
<dbReference type="SUPFAM" id="SSF54826">
    <property type="entry name" value="Enolase N-terminal domain-like"/>
    <property type="match status" value="1"/>
</dbReference>
<evidence type="ECO:0000259" key="7">
    <source>
        <dbReference type="SMART" id="SM00922"/>
    </source>
</evidence>
<dbReference type="GO" id="GO:0046872">
    <property type="term" value="F:metal ion binding"/>
    <property type="evidence" value="ECO:0007669"/>
    <property type="project" value="UniProtKB-KW"/>
</dbReference>
<dbReference type="SUPFAM" id="SSF51604">
    <property type="entry name" value="Enolase C-terminal domain-like"/>
    <property type="match status" value="1"/>
</dbReference>
<proteinExistence type="inferred from homology"/>
<dbReference type="PANTHER" id="PTHR48080">
    <property type="entry name" value="D-GALACTONATE DEHYDRATASE-RELATED"/>
    <property type="match status" value="1"/>
</dbReference>
<dbReference type="AlphaFoldDB" id="A8M9P7"/>
<evidence type="ECO:0000256" key="1">
    <source>
        <dbReference type="ARBA" id="ARBA00022723"/>
    </source>
</evidence>
<organism evidence="8 9">
    <name type="scientific">Caldivirga maquilingensis (strain ATCC 700844 / DSM 13496 / JCM 10307 / IC-167)</name>
    <dbReference type="NCBI Taxonomy" id="397948"/>
    <lineage>
        <taxon>Archaea</taxon>
        <taxon>Thermoproteota</taxon>
        <taxon>Thermoprotei</taxon>
        <taxon>Thermoproteales</taxon>
        <taxon>Thermoproteaceae</taxon>
        <taxon>Caldivirga</taxon>
    </lineage>
</organism>
<name>A8M9P7_CALMQ</name>
<dbReference type="InterPro" id="IPR036849">
    <property type="entry name" value="Enolase-like_C_sf"/>
</dbReference>
<sequence length="395" mass="44095">MPEISEVEPIILYNPRPDDPAPWASYMVLVRVVTKDGGVGWGETLSSIRVNALVQLIKVLSSVMRGRDVFNLEGNRLEWYRQDFNMPVSLESTAAYSAFDIASWDIIGRELGAPVHRLLGGLTRDRVRVYANGWYSNAVKPEDFAEKAKETVRRGYTALKFDPFGPYFDMIDSAGIKDAAERVKAVREAVGDGVDILIEAHGRFNAESAIRAAWALEPYNPLFMEEPVHPEDIEGLIRFRNSTRIRVALGERIINKGYLIQYLKLSLVDYLQTDVGRFGGLTEARKASIMAEAFSVPMAFHNANGPILHAATIQLDASIPNFAVQESFYDYWPQWKRDLVGDSMPVENGYVKVPTKPGLGVDVNEKLIERLRINETEITIKGGLSWIVKGTTGGS</sequence>
<dbReference type="Proteomes" id="UP000001137">
    <property type="component" value="Chromosome"/>
</dbReference>
<dbReference type="EC" id="4.2.1.39" evidence="6"/>
<dbReference type="Gene3D" id="3.20.20.120">
    <property type="entry name" value="Enolase-like C-terminal domain"/>
    <property type="match status" value="1"/>
</dbReference>
<dbReference type="HOGENOM" id="CLU_030273_3_2_2"/>
<keyword evidence="3" id="KW-0456">Lyase</keyword>
<evidence type="ECO:0000313" key="8">
    <source>
        <dbReference type="EMBL" id="ABW00928.1"/>
    </source>
</evidence>
<dbReference type="InterPro" id="IPR013341">
    <property type="entry name" value="Mandelate_racemase_N_dom"/>
</dbReference>
<dbReference type="InterPro" id="IPR029065">
    <property type="entry name" value="Enolase_C-like"/>
</dbReference>
<evidence type="ECO:0000256" key="4">
    <source>
        <dbReference type="ARBA" id="ARBA00050848"/>
    </source>
</evidence>
<dbReference type="KEGG" id="cma:Cmaq_0074"/>
<keyword evidence="2" id="KW-0460">Magnesium</keyword>
<dbReference type="Pfam" id="PF02746">
    <property type="entry name" value="MR_MLE_N"/>
    <property type="match status" value="1"/>
</dbReference>
<dbReference type="RefSeq" id="WP_012185148.1">
    <property type="nucleotide sequence ID" value="NC_009954.1"/>
</dbReference>
<dbReference type="FunFam" id="3.20.20.120:FF:000005">
    <property type="entry name" value="Putative L-rhamnonate dehydratase"/>
    <property type="match status" value="1"/>
</dbReference>
<dbReference type="SMART" id="SM00922">
    <property type="entry name" value="MR_MLE"/>
    <property type="match status" value="1"/>
</dbReference>
<keyword evidence="9" id="KW-1185">Reference proteome</keyword>
<dbReference type="InterPro" id="IPR029017">
    <property type="entry name" value="Enolase-like_N"/>
</dbReference>
<dbReference type="SFLD" id="SFLDF00552">
    <property type="entry name" value="xylonate_dehydratase_1"/>
    <property type="match status" value="1"/>
</dbReference>
<dbReference type="GO" id="GO:0047929">
    <property type="term" value="F:gluconate dehydratase activity"/>
    <property type="evidence" value="ECO:0007669"/>
    <property type="project" value="UniProtKB-EC"/>
</dbReference>
<dbReference type="eggNOG" id="arCOG01168">
    <property type="taxonomic scope" value="Archaea"/>
</dbReference>
<evidence type="ECO:0000256" key="2">
    <source>
        <dbReference type="ARBA" id="ARBA00022842"/>
    </source>
</evidence>
<comment type="catalytic activity">
    <reaction evidence="4">
        <text>D-gluconate = 2-dehydro-3-deoxy-D-gluconate + H2O</text>
        <dbReference type="Rhea" id="RHEA:21612"/>
        <dbReference type="ChEBI" id="CHEBI:15377"/>
        <dbReference type="ChEBI" id="CHEBI:18391"/>
        <dbReference type="ChEBI" id="CHEBI:57990"/>
        <dbReference type="EC" id="4.2.1.39"/>
    </reaction>
</comment>
<dbReference type="CDD" id="cd03316">
    <property type="entry name" value="MR_like"/>
    <property type="match status" value="1"/>
</dbReference>
<evidence type="ECO:0000256" key="3">
    <source>
        <dbReference type="ARBA" id="ARBA00023239"/>
    </source>
</evidence>
<evidence type="ECO:0000256" key="5">
    <source>
        <dbReference type="ARBA" id="ARBA00061582"/>
    </source>
</evidence>
<dbReference type="GeneID" id="5710186"/>
<gene>
    <name evidence="8" type="ordered locus">Cmaq_0074</name>
</gene>